<sequence>MKKNSVVIVTIIVAVLVLASCGKEGSTSGKEVYEFDFNVQAPPNHKFNTDTVEPWAEFVEEETNGRIKINVFSSGALGAYETSLQDIKGGVYDIGYANPSLQRDTELFPLTIGELPFAINDSFKGRKILEQFNEKYVSDSYEGTTFMSVVSSDSYQLVSKKPVESFSDVEGKKINAIGNERADLVDAWGGAPVTLGLSQMYEALERGTVDQVIYLGIGAVGYKLFEVAPNLTKLDMGAMNFVYMVNSQSLDQLPEDLRETFLEKLSPKLAELTAEMYTNEEQKAFEEFEAQGGNVTTLENKDLQEFKDSSEVVWENWVEEANKKGYPGEEMMNYFKELLEEEEMDIPFE</sequence>
<gene>
    <name evidence="2" type="primary">dctP</name>
    <name evidence="2" type="ORF">QGM71_15075</name>
</gene>
<dbReference type="InterPro" id="IPR038404">
    <property type="entry name" value="TRAP_DctP_sf"/>
</dbReference>
<proteinExistence type="predicted"/>
<name>A0ABU6KHM3_9BACI</name>
<accession>A0ABU6KHM3</accession>
<organism evidence="2 3">
    <name type="scientific">Virgibacillus tibetensis</name>
    <dbReference type="NCBI Taxonomy" id="3042313"/>
    <lineage>
        <taxon>Bacteria</taxon>
        <taxon>Bacillati</taxon>
        <taxon>Bacillota</taxon>
        <taxon>Bacilli</taxon>
        <taxon>Bacillales</taxon>
        <taxon>Bacillaceae</taxon>
        <taxon>Virgibacillus</taxon>
    </lineage>
</organism>
<dbReference type="PANTHER" id="PTHR33376">
    <property type="match status" value="1"/>
</dbReference>
<dbReference type="PANTHER" id="PTHR33376:SF15">
    <property type="entry name" value="BLL6794 PROTEIN"/>
    <property type="match status" value="1"/>
</dbReference>
<dbReference type="InterPro" id="IPR018389">
    <property type="entry name" value="DctP_fam"/>
</dbReference>
<dbReference type="Gene3D" id="3.40.190.170">
    <property type="entry name" value="Bacterial extracellular solute-binding protein, family 7"/>
    <property type="match status" value="1"/>
</dbReference>
<keyword evidence="3" id="KW-1185">Reference proteome</keyword>
<dbReference type="EMBL" id="JARZFX010000008">
    <property type="protein sequence ID" value="MEC5424807.1"/>
    <property type="molecule type" value="Genomic_DNA"/>
</dbReference>
<comment type="caution">
    <text evidence="2">The sequence shown here is derived from an EMBL/GenBank/DDBJ whole genome shotgun (WGS) entry which is preliminary data.</text>
</comment>
<dbReference type="RefSeq" id="WP_327608365.1">
    <property type="nucleotide sequence ID" value="NZ_JARZFX010000008.1"/>
</dbReference>
<dbReference type="PROSITE" id="PS51257">
    <property type="entry name" value="PROKAR_LIPOPROTEIN"/>
    <property type="match status" value="1"/>
</dbReference>
<dbReference type="NCBIfam" id="NF037995">
    <property type="entry name" value="TRAP_S1"/>
    <property type="match status" value="1"/>
</dbReference>
<protein>
    <submittedName>
        <fullName evidence="2">TRAP transporter substrate-binding protein DctP</fullName>
    </submittedName>
</protein>
<dbReference type="Pfam" id="PF03480">
    <property type="entry name" value="DctP"/>
    <property type="match status" value="1"/>
</dbReference>
<evidence type="ECO:0000256" key="1">
    <source>
        <dbReference type="ARBA" id="ARBA00022729"/>
    </source>
</evidence>
<keyword evidence="1" id="KW-0732">Signal</keyword>
<evidence type="ECO:0000313" key="2">
    <source>
        <dbReference type="EMBL" id="MEC5424807.1"/>
    </source>
</evidence>
<reference evidence="2 3" key="1">
    <citation type="journal article" date="2024" name="Int. J. Syst. Evol. Microbiol.">
        <title>Virgibacillus tibetensis sp. nov., isolated from salt lake on the Tibetan Plateau of China.</title>
        <authorList>
            <person name="Phurbu D."/>
            <person name="Liu Z.-X."/>
            <person name="Wang R."/>
            <person name="Zheng Y.-Y."/>
            <person name="Liu H.-C."/>
            <person name="Zhou Y.-G."/>
            <person name="Yu Y.-J."/>
            <person name="Li A.-H."/>
        </authorList>
    </citation>
    <scope>NUCLEOTIDE SEQUENCE [LARGE SCALE GENOMIC DNA]</scope>
    <source>
        <strain evidence="2 3">C22-A2</strain>
    </source>
</reference>
<dbReference type="Proteomes" id="UP001335737">
    <property type="component" value="Unassembled WGS sequence"/>
</dbReference>
<evidence type="ECO:0000313" key="3">
    <source>
        <dbReference type="Proteomes" id="UP001335737"/>
    </source>
</evidence>